<proteinExistence type="predicted"/>
<dbReference type="Proteomes" id="UP000240739">
    <property type="component" value="Unassembled WGS sequence"/>
</dbReference>
<organism evidence="3 4">
    <name type="scientific">Paraconexibacter algicola</name>
    <dbReference type="NCBI Taxonomy" id="2133960"/>
    <lineage>
        <taxon>Bacteria</taxon>
        <taxon>Bacillati</taxon>
        <taxon>Actinomycetota</taxon>
        <taxon>Thermoleophilia</taxon>
        <taxon>Solirubrobacterales</taxon>
        <taxon>Paraconexibacteraceae</taxon>
        <taxon>Paraconexibacter</taxon>
    </lineage>
</organism>
<feature type="signal peptide" evidence="2">
    <location>
        <begin position="1"/>
        <end position="22"/>
    </location>
</feature>
<evidence type="ECO:0000256" key="2">
    <source>
        <dbReference type="SAM" id="SignalP"/>
    </source>
</evidence>
<evidence type="ECO:0008006" key="5">
    <source>
        <dbReference type="Google" id="ProtNLM"/>
    </source>
</evidence>
<keyword evidence="2" id="KW-0732">Signal</keyword>
<feature type="chain" id="PRO_5039266629" description="Lipoprotein" evidence="2">
    <location>
        <begin position="23"/>
        <end position="172"/>
    </location>
</feature>
<feature type="region of interest" description="Disordered" evidence="1">
    <location>
        <begin position="33"/>
        <end position="52"/>
    </location>
</feature>
<keyword evidence="4" id="KW-1185">Reference proteome</keyword>
<evidence type="ECO:0000313" key="4">
    <source>
        <dbReference type="Proteomes" id="UP000240739"/>
    </source>
</evidence>
<dbReference type="AlphaFoldDB" id="A0A2T4UIF7"/>
<reference evidence="3 4" key="1">
    <citation type="submission" date="2018-03" db="EMBL/GenBank/DDBJ databases">
        <title>Aquarubrobacter algicola gen. nov., sp. nov., a novel actinobacterium isolated from shallow eutrophic lake during the end of cyanobacterial harmful algal blooms.</title>
        <authorList>
            <person name="Chun S.J."/>
        </authorList>
    </citation>
    <scope>NUCLEOTIDE SEQUENCE [LARGE SCALE GENOMIC DNA]</scope>
    <source>
        <strain evidence="3 4">Seoho-28</strain>
    </source>
</reference>
<name>A0A2T4UIF7_9ACTN</name>
<evidence type="ECO:0000256" key="1">
    <source>
        <dbReference type="SAM" id="MobiDB-lite"/>
    </source>
</evidence>
<gene>
    <name evidence="3" type="ORF">C7Y72_04820</name>
</gene>
<dbReference type="EMBL" id="PYYB01000001">
    <property type="protein sequence ID" value="PTL59018.1"/>
    <property type="molecule type" value="Genomic_DNA"/>
</dbReference>
<accession>A0A2T4UIF7</accession>
<comment type="caution">
    <text evidence="3">The sequence shown here is derived from an EMBL/GenBank/DDBJ whole genome shotgun (WGS) entry which is preliminary data.</text>
</comment>
<dbReference type="OrthoDB" id="9969097at2"/>
<protein>
    <recommendedName>
        <fullName evidence="5">Lipoprotein</fullName>
    </recommendedName>
</protein>
<sequence>MRTTSRRPAVLLLVLLAGIPAAGCGKGELVLDGDREPASAAPPAPAPSSSAAVRAAIPDGLAAPERGAAEIVLKYARAVADGDYARACATRVRAERTRLARASGTCERALLLNFRGRPRELFATMEVAAVRIRGDLAGVDLRQPGGRTELTLVARRVRERWRVEDVPDARKP</sequence>
<dbReference type="RefSeq" id="WP_107567454.1">
    <property type="nucleotide sequence ID" value="NZ_PYYB01000001.1"/>
</dbReference>
<evidence type="ECO:0000313" key="3">
    <source>
        <dbReference type="EMBL" id="PTL59018.1"/>
    </source>
</evidence>